<dbReference type="GO" id="GO:0012505">
    <property type="term" value="C:endomembrane system"/>
    <property type="evidence" value="ECO:0007669"/>
    <property type="project" value="UniProtKB-SubCell"/>
</dbReference>
<dbReference type="Pfam" id="PF00560">
    <property type="entry name" value="LRR_1"/>
    <property type="match status" value="3"/>
</dbReference>
<evidence type="ECO:0000256" key="9">
    <source>
        <dbReference type="ARBA" id="ARBA00023180"/>
    </source>
</evidence>
<evidence type="ECO:0000313" key="12">
    <source>
        <dbReference type="Proteomes" id="UP000250321"/>
    </source>
</evidence>
<keyword evidence="9" id="KW-0325">Glycoprotein</keyword>
<accession>A0A314UFU0</accession>
<dbReference type="Proteomes" id="UP000250321">
    <property type="component" value="Unassembled WGS sequence"/>
</dbReference>
<dbReference type="FunFam" id="3.80.10.10:FF:000383">
    <property type="entry name" value="Leucine-rich repeat receptor protein kinase EMS1"/>
    <property type="match status" value="1"/>
</dbReference>
<dbReference type="EMBL" id="PJQY01003552">
    <property type="protein sequence ID" value="PQM36395.1"/>
    <property type="molecule type" value="Genomic_DNA"/>
</dbReference>
<sequence>MSILGLLSCFFFGSNSSIQPCDPNDLLALREFAGNLTKGPLSQPGTRLLICCQWDGVVCENVNNGTVASRVTQLILPSRSLKGWIACRALKLDAPGSALSGLKSIKVLNISSNSIQGNLSELGGFPHLVGFNISNNSFTGQFNPQLCSSSNEAQILDISWNRLTGSLEGLDNCSSFGAAFSLWESLSGPISKELSSIDLNFTGLPNLCTLDLATNHFSGFLPNSLSYCRELKTLSLARNEFRGSIPEDFSKLTSLFFLSLSNNSFVNLLGHSLCCSSAKSHDSYSYKNFLGEEIPKNGSGFESLMVLALGNCALKGQIPVWLLSCRKLQVLDLSWNQLDGSIPPWIVIQILLHLLASRCLLNEIRVLVACQYNQASNFLLQYLSNNRINGTIWPEIGRLKELHALDWSRNNITGTIPSSISEMENLETLDLSFNDLHGSIPPSLSKLTFLSKFSVANNHLHG</sequence>
<gene>
    <name evidence="11" type="ORF">Pyn_04881</name>
</gene>
<feature type="chain" id="PRO_5016395663" evidence="10">
    <location>
        <begin position="18"/>
        <end position="462"/>
    </location>
</feature>
<dbReference type="AlphaFoldDB" id="A0A314UFU0"/>
<evidence type="ECO:0000313" key="11">
    <source>
        <dbReference type="EMBL" id="PQM36395.1"/>
    </source>
</evidence>
<comment type="similarity">
    <text evidence="2">Belongs to the RLP family.</text>
</comment>
<comment type="subcellular location">
    <subcellularLocation>
        <location evidence="1">Cell membrane</location>
    </subcellularLocation>
</comment>
<keyword evidence="6" id="KW-0677">Repeat</keyword>
<dbReference type="FunFam" id="3.80.10.10:FF:000213">
    <property type="entry name" value="Tyrosine-sulfated glycopeptide receptor 1"/>
    <property type="match status" value="1"/>
</dbReference>
<evidence type="ECO:0000256" key="5">
    <source>
        <dbReference type="ARBA" id="ARBA00022692"/>
    </source>
</evidence>
<dbReference type="Gene3D" id="3.80.10.10">
    <property type="entry name" value="Ribonuclease Inhibitor"/>
    <property type="match status" value="2"/>
</dbReference>
<name>A0A314UFU0_PRUYE</name>
<keyword evidence="10" id="KW-0732">Signal</keyword>
<organism evidence="11 12">
    <name type="scientific">Prunus yedoensis var. nudiflora</name>
    <dbReference type="NCBI Taxonomy" id="2094558"/>
    <lineage>
        <taxon>Eukaryota</taxon>
        <taxon>Viridiplantae</taxon>
        <taxon>Streptophyta</taxon>
        <taxon>Embryophyta</taxon>
        <taxon>Tracheophyta</taxon>
        <taxon>Spermatophyta</taxon>
        <taxon>Magnoliopsida</taxon>
        <taxon>eudicotyledons</taxon>
        <taxon>Gunneridae</taxon>
        <taxon>Pentapetalae</taxon>
        <taxon>rosids</taxon>
        <taxon>fabids</taxon>
        <taxon>Rosales</taxon>
        <taxon>Rosaceae</taxon>
        <taxon>Amygdaloideae</taxon>
        <taxon>Amygdaleae</taxon>
        <taxon>Prunus</taxon>
    </lineage>
</organism>
<keyword evidence="8" id="KW-0472">Membrane</keyword>
<evidence type="ECO:0000256" key="4">
    <source>
        <dbReference type="ARBA" id="ARBA00022614"/>
    </source>
</evidence>
<dbReference type="PANTHER" id="PTHR48062:SF4">
    <property type="entry name" value="RECEPTOR-LIKE PROTEIN 2-RELATED"/>
    <property type="match status" value="1"/>
</dbReference>
<dbReference type="SMART" id="SM00369">
    <property type="entry name" value="LRR_TYP"/>
    <property type="match status" value="4"/>
</dbReference>
<evidence type="ECO:0000256" key="2">
    <source>
        <dbReference type="ARBA" id="ARBA00009592"/>
    </source>
</evidence>
<reference evidence="11 12" key="1">
    <citation type="submission" date="2018-02" db="EMBL/GenBank/DDBJ databases">
        <title>Draft genome of wild Prunus yedoensis var. nudiflora.</title>
        <authorList>
            <person name="Baek S."/>
            <person name="Kim J.-H."/>
            <person name="Choi K."/>
            <person name="Kim G.-B."/>
            <person name="Cho A."/>
            <person name="Jang H."/>
            <person name="Shin C.-H."/>
            <person name="Yu H.-J."/>
            <person name="Mun J.-H."/>
        </authorList>
    </citation>
    <scope>NUCLEOTIDE SEQUENCE [LARGE SCALE GENOMIC DNA]</scope>
    <source>
        <strain evidence="12">cv. Jeju island</strain>
        <tissue evidence="11">Leaf</tissue>
    </source>
</reference>
<evidence type="ECO:0000256" key="10">
    <source>
        <dbReference type="SAM" id="SignalP"/>
    </source>
</evidence>
<dbReference type="Pfam" id="PF13855">
    <property type="entry name" value="LRR_8"/>
    <property type="match status" value="1"/>
</dbReference>
<feature type="signal peptide" evidence="10">
    <location>
        <begin position="1"/>
        <end position="17"/>
    </location>
</feature>
<evidence type="ECO:0000256" key="6">
    <source>
        <dbReference type="ARBA" id="ARBA00022737"/>
    </source>
</evidence>
<dbReference type="PRINTS" id="PR00019">
    <property type="entry name" value="LEURICHRPT"/>
</dbReference>
<keyword evidence="5" id="KW-0812">Transmembrane</keyword>
<evidence type="ECO:0000256" key="7">
    <source>
        <dbReference type="ARBA" id="ARBA00022989"/>
    </source>
</evidence>
<proteinExistence type="inferred from homology"/>
<keyword evidence="12" id="KW-1185">Reference proteome</keyword>
<dbReference type="InterPro" id="IPR001611">
    <property type="entry name" value="Leu-rich_rpt"/>
</dbReference>
<dbReference type="InterPro" id="IPR003591">
    <property type="entry name" value="Leu-rich_rpt_typical-subtyp"/>
</dbReference>
<dbReference type="PANTHER" id="PTHR48062">
    <property type="entry name" value="RECEPTOR-LIKE PROTEIN 14"/>
    <property type="match status" value="1"/>
</dbReference>
<dbReference type="STRING" id="2094558.A0A314UFU0"/>
<dbReference type="OrthoDB" id="676979at2759"/>
<evidence type="ECO:0000256" key="8">
    <source>
        <dbReference type="ARBA" id="ARBA00023136"/>
    </source>
</evidence>
<keyword evidence="3" id="KW-1003">Cell membrane</keyword>
<dbReference type="SUPFAM" id="SSF52058">
    <property type="entry name" value="L domain-like"/>
    <property type="match status" value="1"/>
</dbReference>
<dbReference type="InterPro" id="IPR032675">
    <property type="entry name" value="LRR_dom_sf"/>
</dbReference>
<evidence type="ECO:0000256" key="1">
    <source>
        <dbReference type="ARBA" id="ARBA00004236"/>
    </source>
</evidence>
<evidence type="ECO:0000256" key="3">
    <source>
        <dbReference type="ARBA" id="ARBA00022475"/>
    </source>
</evidence>
<dbReference type="InterPro" id="IPR051502">
    <property type="entry name" value="RLP_Defense_Trigger"/>
</dbReference>
<keyword evidence="4" id="KW-0433">Leucine-rich repeat</keyword>
<dbReference type="GO" id="GO:0005886">
    <property type="term" value="C:plasma membrane"/>
    <property type="evidence" value="ECO:0007669"/>
    <property type="project" value="UniProtKB-SubCell"/>
</dbReference>
<dbReference type="PROSITE" id="PS51450">
    <property type="entry name" value="LRR"/>
    <property type="match status" value="1"/>
</dbReference>
<keyword evidence="7" id="KW-1133">Transmembrane helix</keyword>
<comment type="caution">
    <text evidence="11">The sequence shown here is derived from an EMBL/GenBank/DDBJ whole genome shotgun (WGS) entry which is preliminary data.</text>
</comment>
<protein>
    <submittedName>
        <fullName evidence="11">Phytosulfokine receptor 2</fullName>
    </submittedName>
</protein>
<keyword evidence="11" id="KW-0675">Receptor</keyword>